<protein>
    <submittedName>
        <fullName evidence="2">Glycerol acyltransferase</fullName>
    </submittedName>
</protein>
<dbReference type="EMBL" id="LHPF02000043">
    <property type="protein sequence ID" value="PSC68024.1"/>
    <property type="molecule type" value="Genomic_DNA"/>
</dbReference>
<proteinExistence type="predicted"/>
<dbReference type="GO" id="GO:0016746">
    <property type="term" value="F:acyltransferase activity"/>
    <property type="evidence" value="ECO:0007669"/>
    <property type="project" value="UniProtKB-KW"/>
</dbReference>
<accession>A0A2P6V1V3</accession>
<dbReference type="Proteomes" id="UP000239649">
    <property type="component" value="Unassembled WGS sequence"/>
</dbReference>
<keyword evidence="2" id="KW-0808">Transferase</keyword>
<evidence type="ECO:0000256" key="1">
    <source>
        <dbReference type="SAM" id="MobiDB-lite"/>
    </source>
</evidence>
<dbReference type="AlphaFoldDB" id="A0A2P6V1V3"/>
<name>A0A2P6V1V3_9CHLO</name>
<organism evidence="2 3">
    <name type="scientific">Micractinium conductrix</name>
    <dbReference type="NCBI Taxonomy" id="554055"/>
    <lineage>
        <taxon>Eukaryota</taxon>
        <taxon>Viridiplantae</taxon>
        <taxon>Chlorophyta</taxon>
        <taxon>core chlorophytes</taxon>
        <taxon>Trebouxiophyceae</taxon>
        <taxon>Chlorellales</taxon>
        <taxon>Chlorellaceae</taxon>
        <taxon>Chlorella clade</taxon>
        <taxon>Micractinium</taxon>
    </lineage>
</organism>
<sequence>MLLQVLLQPLREAQPALRAHEGHGKLTACYVGTPPDLPPGRRRRRRQASAVACKLPALCQPTNAVLLVADEGLPVHTPVGQLHSSVLTELFTGPSEPLSVEQATELGLGEGSRRSPPDTIVIFLHICYFGELLETHPIERLLRLGGPVLRARRLIAALDADTQRNLLEGAGASRLQEIAAVATEYRLVKTMAAVIAMVSEQEADEAADEGYCQVWDETFDSLDSVSKVLAFGVCRAKSGKHKSGTATNRARFVAQIEEELAEREWEASPPPAWQASLPAAAAPASAAEPQQEEAAGQGKPDVAAPAEAEKEVARSKRLKGSP</sequence>
<gene>
    <name evidence="2" type="ORF">C2E20_8317</name>
</gene>
<keyword evidence="3" id="KW-1185">Reference proteome</keyword>
<reference evidence="2 3" key="1">
    <citation type="journal article" date="2018" name="Plant J.">
        <title>Genome sequences of Chlorella sorokiniana UTEX 1602 and Micractinium conductrix SAG 241.80: implications to maltose excretion by a green alga.</title>
        <authorList>
            <person name="Arriola M.B."/>
            <person name="Velmurugan N."/>
            <person name="Zhang Y."/>
            <person name="Plunkett M.H."/>
            <person name="Hondzo H."/>
            <person name="Barney B.M."/>
        </authorList>
    </citation>
    <scope>NUCLEOTIDE SEQUENCE [LARGE SCALE GENOMIC DNA]</scope>
    <source>
        <strain evidence="2 3">SAG 241.80</strain>
    </source>
</reference>
<comment type="caution">
    <text evidence="2">The sequence shown here is derived from an EMBL/GenBank/DDBJ whole genome shotgun (WGS) entry which is preliminary data.</text>
</comment>
<evidence type="ECO:0000313" key="2">
    <source>
        <dbReference type="EMBL" id="PSC68024.1"/>
    </source>
</evidence>
<evidence type="ECO:0000313" key="3">
    <source>
        <dbReference type="Proteomes" id="UP000239649"/>
    </source>
</evidence>
<feature type="region of interest" description="Disordered" evidence="1">
    <location>
        <begin position="262"/>
        <end position="322"/>
    </location>
</feature>
<feature type="compositionally biased region" description="Low complexity" evidence="1">
    <location>
        <begin position="273"/>
        <end position="306"/>
    </location>
</feature>
<keyword evidence="2" id="KW-0012">Acyltransferase</keyword>